<reference evidence="4 5" key="1">
    <citation type="journal article" date="2018" name="Mol. Plant">
        <title>The genome of Artemisia annua provides insight into the evolution of Asteraceae family and artemisinin biosynthesis.</title>
        <authorList>
            <person name="Shen Q."/>
            <person name="Zhang L."/>
            <person name="Liao Z."/>
            <person name="Wang S."/>
            <person name="Yan T."/>
            <person name="Shi P."/>
            <person name="Liu M."/>
            <person name="Fu X."/>
            <person name="Pan Q."/>
            <person name="Wang Y."/>
            <person name="Lv Z."/>
            <person name="Lu X."/>
            <person name="Zhang F."/>
            <person name="Jiang W."/>
            <person name="Ma Y."/>
            <person name="Chen M."/>
            <person name="Hao X."/>
            <person name="Li L."/>
            <person name="Tang Y."/>
            <person name="Lv G."/>
            <person name="Zhou Y."/>
            <person name="Sun X."/>
            <person name="Brodelius P.E."/>
            <person name="Rose J.K.C."/>
            <person name="Tang K."/>
        </authorList>
    </citation>
    <scope>NUCLEOTIDE SEQUENCE [LARGE SCALE GENOMIC DNA]</scope>
    <source>
        <strain evidence="5">cv. Huhao1</strain>
        <tissue evidence="4">Leaf</tissue>
    </source>
</reference>
<organism evidence="4 5">
    <name type="scientific">Artemisia annua</name>
    <name type="common">Sweet wormwood</name>
    <dbReference type="NCBI Taxonomy" id="35608"/>
    <lineage>
        <taxon>Eukaryota</taxon>
        <taxon>Viridiplantae</taxon>
        <taxon>Streptophyta</taxon>
        <taxon>Embryophyta</taxon>
        <taxon>Tracheophyta</taxon>
        <taxon>Spermatophyta</taxon>
        <taxon>Magnoliopsida</taxon>
        <taxon>eudicotyledons</taxon>
        <taxon>Gunneridae</taxon>
        <taxon>Pentapetalae</taxon>
        <taxon>asterids</taxon>
        <taxon>campanulids</taxon>
        <taxon>Asterales</taxon>
        <taxon>Asteraceae</taxon>
        <taxon>Asteroideae</taxon>
        <taxon>Anthemideae</taxon>
        <taxon>Artemisiinae</taxon>
        <taxon>Artemisia</taxon>
    </lineage>
</organism>
<dbReference type="InterPro" id="IPR002110">
    <property type="entry name" value="Ankyrin_rpt"/>
</dbReference>
<evidence type="ECO:0000256" key="2">
    <source>
        <dbReference type="SAM" id="Phobius"/>
    </source>
</evidence>
<feature type="transmembrane region" description="Helical" evidence="2">
    <location>
        <begin position="583"/>
        <end position="603"/>
    </location>
</feature>
<feature type="transmembrane region" description="Helical" evidence="2">
    <location>
        <begin position="609"/>
        <end position="628"/>
    </location>
</feature>
<dbReference type="Pfam" id="PF13962">
    <property type="entry name" value="PGG"/>
    <property type="match status" value="1"/>
</dbReference>
<keyword evidence="2" id="KW-0812">Transmembrane</keyword>
<keyword evidence="5" id="KW-1185">Reference proteome</keyword>
<accession>A0A2U1M4P0</accession>
<evidence type="ECO:0000313" key="5">
    <source>
        <dbReference type="Proteomes" id="UP000245207"/>
    </source>
</evidence>
<dbReference type="PANTHER" id="PTHR24177:SF301">
    <property type="entry name" value="ANKYRIN REPEAT-CONTAINING DOMAIN, PGG DOMAIN PROTEIN-RELATED"/>
    <property type="match status" value="1"/>
</dbReference>
<dbReference type="OrthoDB" id="1921232at2759"/>
<proteinExistence type="predicted"/>
<dbReference type="AlphaFoldDB" id="A0A2U1M4P0"/>
<dbReference type="EMBL" id="PKPP01006530">
    <property type="protein sequence ID" value="PWA56219.1"/>
    <property type="molecule type" value="Genomic_DNA"/>
</dbReference>
<dbReference type="STRING" id="35608.A0A2U1M4P0"/>
<protein>
    <submittedName>
        <fullName evidence="4">Ankyrin repeat-containing protein</fullName>
    </submittedName>
</protein>
<feature type="compositionally biased region" description="Polar residues" evidence="1">
    <location>
        <begin position="32"/>
        <end position="43"/>
    </location>
</feature>
<dbReference type="SMART" id="SM00248">
    <property type="entry name" value="ANK"/>
    <property type="match status" value="4"/>
</dbReference>
<feature type="domain" description="PGG" evidence="3">
    <location>
        <begin position="491"/>
        <end position="603"/>
    </location>
</feature>
<name>A0A2U1M4P0_ARTAN</name>
<sequence length="663" mass="74829">MGEANGKINQPLALELTLPLTRPLRLEPVQNLGPQQHPRQTPGSGLDAAQALGPSSSTPPTPGPGASLTPGSEPAPLFLPLNDLIADDRRRDFFNKCAPLYKASMEGNWQTADRTLGDHESRHILIRCSITENCETMLHTAVSSEQPVFVQKLVDLMQWEDLGLQNLNGNTALGLASITGNTQIASILVNNGNRDLLTMKNKKQMIPLYIAALYGKHEMVSYLYDETNRHAWTDKDKRWVYLKCVEADVFDITLRIFQDHKEVAKAETQNVLGVLARKPSAFNETKQHIIQRRSVNSGQDVLQTDESEAMSLLREILTSIEEKPKKEIDAILRGPPDPLTHGRSPKHPSRVLFVAAEQGNIKFIVELIRKYHDLIWKINDDGLSIFHIAVLHRHENIYNLLYEIGSMKDSIVILKDQEGNNMLHLVGKMVDKKRLQEVSGAAFQMQLELLWYKEVESMIPPSYRERKNRSGQTPYEVFTDTHKDLVIEGGKWMKGTASKCMVVSALIATIVFAVAYTIPGGYNQKDGFPMFLHNGPFLVFVILDAISLILSSTSILVFLSILTSRCAQEDFIESLPKTLMLGLLMLFLSIVAMMLSFSVGFFVLYRHMFIVVAIFISILALIPIISYARLQYPLFIDVYHSTYRSRYLFKPKKRMLYYQNPSA</sequence>
<dbReference type="InterPro" id="IPR036770">
    <property type="entry name" value="Ankyrin_rpt-contain_sf"/>
</dbReference>
<keyword evidence="2" id="KW-0472">Membrane</keyword>
<feature type="region of interest" description="Disordered" evidence="1">
    <location>
        <begin position="25"/>
        <end position="75"/>
    </location>
</feature>
<dbReference type="PANTHER" id="PTHR24177">
    <property type="entry name" value="CASKIN"/>
    <property type="match status" value="1"/>
</dbReference>
<dbReference type="InterPro" id="IPR026961">
    <property type="entry name" value="PGG_dom"/>
</dbReference>
<evidence type="ECO:0000256" key="1">
    <source>
        <dbReference type="SAM" id="MobiDB-lite"/>
    </source>
</evidence>
<evidence type="ECO:0000259" key="3">
    <source>
        <dbReference type="Pfam" id="PF13962"/>
    </source>
</evidence>
<dbReference type="Gene3D" id="1.25.40.20">
    <property type="entry name" value="Ankyrin repeat-containing domain"/>
    <property type="match status" value="2"/>
</dbReference>
<dbReference type="SUPFAM" id="SSF48403">
    <property type="entry name" value="Ankyrin repeat"/>
    <property type="match status" value="2"/>
</dbReference>
<feature type="transmembrane region" description="Helical" evidence="2">
    <location>
        <begin position="538"/>
        <end position="562"/>
    </location>
</feature>
<gene>
    <name evidence="4" type="ORF">CTI12_AA422710</name>
</gene>
<feature type="transmembrane region" description="Helical" evidence="2">
    <location>
        <begin position="500"/>
        <end position="518"/>
    </location>
</feature>
<dbReference type="Proteomes" id="UP000245207">
    <property type="component" value="Unassembled WGS sequence"/>
</dbReference>
<evidence type="ECO:0000313" key="4">
    <source>
        <dbReference type="EMBL" id="PWA56219.1"/>
    </source>
</evidence>
<dbReference type="Pfam" id="PF12796">
    <property type="entry name" value="Ank_2"/>
    <property type="match status" value="1"/>
</dbReference>
<dbReference type="GO" id="GO:0016020">
    <property type="term" value="C:membrane"/>
    <property type="evidence" value="ECO:0007669"/>
    <property type="project" value="TreeGrafter"/>
</dbReference>
<keyword evidence="2" id="KW-1133">Transmembrane helix</keyword>
<comment type="caution">
    <text evidence="4">The sequence shown here is derived from an EMBL/GenBank/DDBJ whole genome shotgun (WGS) entry which is preliminary data.</text>
</comment>